<protein>
    <recommendedName>
        <fullName evidence="4">histidinol-phosphate transaminase</fullName>
        <ecNumber evidence="4">2.6.1.9</ecNumber>
    </recommendedName>
</protein>
<keyword evidence="12" id="KW-1185">Reference proteome</keyword>
<evidence type="ECO:0000256" key="2">
    <source>
        <dbReference type="ARBA" id="ARBA00005011"/>
    </source>
</evidence>
<feature type="domain" description="Aminotransferase class I/classII large" evidence="10">
    <location>
        <begin position="2"/>
        <end position="351"/>
    </location>
</feature>
<dbReference type="Gene3D" id="3.40.640.10">
    <property type="entry name" value="Type I PLP-dependent aspartate aminotransferase-like (Major domain)"/>
    <property type="match status" value="1"/>
</dbReference>
<evidence type="ECO:0000256" key="6">
    <source>
        <dbReference type="ARBA" id="ARBA00022679"/>
    </source>
</evidence>
<dbReference type="Gene3D" id="3.90.1150.10">
    <property type="entry name" value="Aspartate Aminotransferase, domain 1"/>
    <property type="match status" value="1"/>
</dbReference>
<comment type="catalytic activity">
    <reaction evidence="8">
        <text>L-histidinol phosphate + 2-oxoglutarate = 3-(imidazol-4-yl)-2-oxopropyl phosphate + L-glutamate</text>
        <dbReference type="Rhea" id="RHEA:23744"/>
        <dbReference type="ChEBI" id="CHEBI:16810"/>
        <dbReference type="ChEBI" id="CHEBI:29985"/>
        <dbReference type="ChEBI" id="CHEBI:57766"/>
        <dbReference type="ChEBI" id="CHEBI:57980"/>
        <dbReference type="EC" id="2.6.1.9"/>
    </reaction>
</comment>
<dbReference type="InterPro" id="IPR015422">
    <property type="entry name" value="PyrdxlP-dep_Trfase_small"/>
</dbReference>
<sequence length="358" mass="38360">MDLHRYPSPTFDDIKTRIAELRSLPGPEYVFLGVGSDEVIDLLMRICVAPRKEKILTTPPTYGMYAVCAQVNDVGVVKCPLELSGVQGEGGEHGRFSIRLIEIKKAIDADSSIKLLFLCSPGNPTGTLIPLQVIKELLEYDKFKGIIVVDEAYIDFGGEKASAAALTKEYANICVVQTLSKSFGLAAIRSVPSHDSTVHQYLRSITRLGIAIAHPALIQILMNTKAPYNISTPTASLALSALAPSAVTSMREKVSQLVASRGKLLEGLADLASFGLGRSIGGNDANFVVVPVLERNGSGQPDNGRAHAIYKTLAEQEGVVVRYRGSEAGCAGCLRITVGSEAENAAVLQKLRELLVKL</sequence>
<keyword evidence="7 9" id="KW-0663">Pyridoxal phosphate</keyword>
<evidence type="ECO:0000256" key="9">
    <source>
        <dbReference type="RuleBase" id="RU003693"/>
    </source>
</evidence>
<dbReference type="InterPro" id="IPR001917">
    <property type="entry name" value="Aminotrans_II_pyridoxalP_BS"/>
</dbReference>
<dbReference type="AlphaFoldDB" id="A0A4V3XIA7"/>
<dbReference type="GO" id="GO:0030170">
    <property type="term" value="F:pyridoxal phosphate binding"/>
    <property type="evidence" value="ECO:0007669"/>
    <property type="project" value="InterPro"/>
</dbReference>
<reference evidence="11 12" key="1">
    <citation type="submission" date="2019-02" db="EMBL/GenBank/DDBJ databases">
        <title>Genome sequencing of the rare red list fungi Antrodiella citrinella (Flaviporus citrinellus).</title>
        <authorList>
            <person name="Buettner E."/>
            <person name="Kellner H."/>
        </authorList>
    </citation>
    <scope>NUCLEOTIDE SEQUENCE [LARGE SCALE GENOMIC DNA]</scope>
    <source>
        <strain evidence="11 12">DSM 108506</strain>
    </source>
</reference>
<evidence type="ECO:0000256" key="8">
    <source>
        <dbReference type="ARBA" id="ARBA00047481"/>
    </source>
</evidence>
<dbReference type="InterPro" id="IPR004839">
    <property type="entry name" value="Aminotransferase_I/II_large"/>
</dbReference>
<evidence type="ECO:0000313" key="11">
    <source>
        <dbReference type="EMBL" id="THH28443.1"/>
    </source>
</evidence>
<dbReference type="Proteomes" id="UP000308730">
    <property type="component" value="Unassembled WGS sequence"/>
</dbReference>
<evidence type="ECO:0000256" key="7">
    <source>
        <dbReference type="ARBA" id="ARBA00022898"/>
    </source>
</evidence>
<dbReference type="OrthoDB" id="2015537at2759"/>
<evidence type="ECO:0000256" key="5">
    <source>
        <dbReference type="ARBA" id="ARBA00022576"/>
    </source>
</evidence>
<evidence type="ECO:0000313" key="12">
    <source>
        <dbReference type="Proteomes" id="UP000308730"/>
    </source>
</evidence>
<comment type="pathway">
    <text evidence="2">Amino-acid biosynthesis; L-histidine biosynthesis; L-histidine from 5-phospho-alpha-D-ribose 1-diphosphate: step 7/9.</text>
</comment>
<dbReference type="InterPro" id="IPR015424">
    <property type="entry name" value="PyrdxlP-dep_Trfase"/>
</dbReference>
<gene>
    <name evidence="11" type="ORF">EUX98_g5737</name>
</gene>
<keyword evidence="5" id="KW-0032">Aminotransferase</keyword>
<dbReference type="SUPFAM" id="SSF53383">
    <property type="entry name" value="PLP-dependent transferases"/>
    <property type="match status" value="1"/>
</dbReference>
<keyword evidence="6" id="KW-0808">Transferase</keyword>
<dbReference type="Pfam" id="PF00155">
    <property type="entry name" value="Aminotran_1_2"/>
    <property type="match status" value="1"/>
</dbReference>
<evidence type="ECO:0000259" key="10">
    <source>
        <dbReference type="Pfam" id="PF00155"/>
    </source>
</evidence>
<dbReference type="PANTHER" id="PTHR42885:SF2">
    <property type="entry name" value="HISTIDINOL-PHOSPHATE AMINOTRANSFERASE"/>
    <property type="match status" value="1"/>
</dbReference>
<comment type="cofactor">
    <cofactor evidence="1 9">
        <name>pyridoxal 5'-phosphate</name>
        <dbReference type="ChEBI" id="CHEBI:597326"/>
    </cofactor>
</comment>
<dbReference type="EC" id="2.6.1.9" evidence="4"/>
<dbReference type="InterPro" id="IPR015421">
    <property type="entry name" value="PyrdxlP-dep_Trfase_major"/>
</dbReference>
<name>A0A4V3XIA7_9APHY</name>
<organism evidence="11 12">
    <name type="scientific">Antrodiella citrinella</name>
    <dbReference type="NCBI Taxonomy" id="2447956"/>
    <lineage>
        <taxon>Eukaryota</taxon>
        <taxon>Fungi</taxon>
        <taxon>Dikarya</taxon>
        <taxon>Basidiomycota</taxon>
        <taxon>Agaricomycotina</taxon>
        <taxon>Agaricomycetes</taxon>
        <taxon>Polyporales</taxon>
        <taxon>Steccherinaceae</taxon>
        <taxon>Antrodiella</taxon>
    </lineage>
</organism>
<comment type="similarity">
    <text evidence="3 9">Belongs to the class-II pyridoxal-phosphate-dependent aminotransferase family.</text>
</comment>
<proteinExistence type="inferred from homology"/>
<dbReference type="GO" id="GO:0004400">
    <property type="term" value="F:histidinol-phosphate transaminase activity"/>
    <property type="evidence" value="ECO:0007669"/>
    <property type="project" value="UniProtKB-EC"/>
</dbReference>
<evidence type="ECO:0000256" key="1">
    <source>
        <dbReference type="ARBA" id="ARBA00001933"/>
    </source>
</evidence>
<accession>A0A4V3XIA7</accession>
<dbReference type="CDD" id="cd00609">
    <property type="entry name" value="AAT_like"/>
    <property type="match status" value="1"/>
</dbReference>
<evidence type="ECO:0000256" key="4">
    <source>
        <dbReference type="ARBA" id="ARBA00012748"/>
    </source>
</evidence>
<comment type="caution">
    <text evidence="11">The sequence shown here is derived from an EMBL/GenBank/DDBJ whole genome shotgun (WGS) entry which is preliminary data.</text>
</comment>
<dbReference type="PROSITE" id="PS00599">
    <property type="entry name" value="AA_TRANSFER_CLASS_2"/>
    <property type="match status" value="1"/>
</dbReference>
<dbReference type="EMBL" id="SGPM01000178">
    <property type="protein sequence ID" value="THH28443.1"/>
    <property type="molecule type" value="Genomic_DNA"/>
</dbReference>
<evidence type="ECO:0000256" key="3">
    <source>
        <dbReference type="ARBA" id="ARBA00008392"/>
    </source>
</evidence>
<dbReference type="PANTHER" id="PTHR42885">
    <property type="entry name" value="HISTIDINOL-PHOSPHATE AMINOTRANSFERASE-RELATED"/>
    <property type="match status" value="1"/>
</dbReference>